<reference evidence="6 7" key="3">
    <citation type="submission" date="2020-02" db="EMBL/GenBank/DDBJ databases">
        <title>Flavobacterium profundi sp. nov., isolated from a deep-sea seamount.</title>
        <authorList>
            <person name="Zhang D.-C."/>
        </authorList>
    </citation>
    <scope>NUCLEOTIDE SEQUENCE [LARGE SCALE GENOMIC DNA]</scope>
    <source>
        <strain evidence="6 7">EC11</strain>
    </source>
</reference>
<organism evidence="6 7">
    <name type="scientific">Flavobacterium jejuense</name>
    <dbReference type="NCBI Taxonomy" id="1544455"/>
    <lineage>
        <taxon>Bacteria</taxon>
        <taxon>Pseudomonadati</taxon>
        <taxon>Bacteroidota</taxon>
        <taxon>Flavobacteriia</taxon>
        <taxon>Flavobacteriales</taxon>
        <taxon>Flavobacteriaceae</taxon>
        <taxon>Flavobacterium</taxon>
    </lineage>
</organism>
<dbReference type="SUPFAM" id="SSF55874">
    <property type="entry name" value="ATPase domain of HSP90 chaperone/DNA topoisomerase II/histidine kinase"/>
    <property type="match status" value="1"/>
</dbReference>
<name>A0ABX0IR31_9FLAO</name>
<dbReference type="SUPFAM" id="SSF101898">
    <property type="entry name" value="NHL repeat"/>
    <property type="match status" value="1"/>
</dbReference>
<dbReference type="PROSITE" id="PS50109">
    <property type="entry name" value="HIS_KIN"/>
    <property type="match status" value="1"/>
</dbReference>
<dbReference type="InterPro" id="IPR036890">
    <property type="entry name" value="HATPase_C_sf"/>
</dbReference>
<dbReference type="PANTHER" id="PTHR43547:SF2">
    <property type="entry name" value="HYBRID SIGNAL TRANSDUCTION HISTIDINE KINASE C"/>
    <property type="match status" value="1"/>
</dbReference>
<keyword evidence="4" id="KW-0472">Membrane</keyword>
<evidence type="ECO:0000313" key="7">
    <source>
        <dbReference type="Proteomes" id="UP000817854"/>
    </source>
</evidence>
<keyword evidence="3" id="KW-0597">Phosphoprotein</keyword>
<evidence type="ECO:0000256" key="2">
    <source>
        <dbReference type="ARBA" id="ARBA00012438"/>
    </source>
</evidence>
<keyword evidence="7" id="KW-1185">Reference proteome</keyword>
<dbReference type="InterPro" id="IPR003661">
    <property type="entry name" value="HisK_dim/P_dom"/>
</dbReference>
<dbReference type="InterPro" id="IPR013783">
    <property type="entry name" value="Ig-like_fold"/>
</dbReference>
<keyword evidence="4" id="KW-1133">Transmembrane helix</keyword>
<dbReference type="Pfam" id="PF02518">
    <property type="entry name" value="HATPase_c"/>
    <property type="match status" value="1"/>
</dbReference>
<dbReference type="Pfam" id="PF07494">
    <property type="entry name" value="Reg_prop"/>
    <property type="match status" value="2"/>
</dbReference>
<dbReference type="Gene3D" id="2.60.40.10">
    <property type="entry name" value="Immunoglobulins"/>
    <property type="match status" value="1"/>
</dbReference>
<evidence type="ECO:0000259" key="5">
    <source>
        <dbReference type="PROSITE" id="PS50109"/>
    </source>
</evidence>
<reference evidence="7" key="1">
    <citation type="submission" date="2019-05" db="EMBL/GenBank/DDBJ databases">
        <title>Flavobacterium profundi sp. nov., isolated from a deep-sea seamount.</title>
        <authorList>
            <person name="Zhang D.-C."/>
        </authorList>
    </citation>
    <scope>NUCLEOTIDE SEQUENCE [LARGE SCALE GENOMIC DNA]</scope>
    <source>
        <strain evidence="7">EC11</strain>
    </source>
</reference>
<dbReference type="SUPFAM" id="SSF47384">
    <property type="entry name" value="Homodimeric domain of signal transducing histidine kinase"/>
    <property type="match status" value="1"/>
</dbReference>
<keyword evidence="6" id="KW-0418">Kinase</keyword>
<comment type="caution">
    <text evidence="6">The sequence shown here is derived from an EMBL/GenBank/DDBJ whole genome shotgun (WGS) entry which is preliminary data.</text>
</comment>
<evidence type="ECO:0000313" key="6">
    <source>
        <dbReference type="EMBL" id="NHN26294.1"/>
    </source>
</evidence>
<evidence type="ECO:0000256" key="4">
    <source>
        <dbReference type="SAM" id="Phobius"/>
    </source>
</evidence>
<dbReference type="EC" id="2.7.13.3" evidence="2"/>
<keyword evidence="4" id="KW-0812">Transmembrane</keyword>
<dbReference type="InterPro" id="IPR011110">
    <property type="entry name" value="Reg_prop"/>
</dbReference>
<comment type="catalytic activity">
    <reaction evidence="1">
        <text>ATP + protein L-histidine = ADP + protein N-phospho-L-histidine.</text>
        <dbReference type="EC" id="2.7.13.3"/>
    </reaction>
</comment>
<dbReference type="PANTHER" id="PTHR43547">
    <property type="entry name" value="TWO-COMPONENT HISTIDINE KINASE"/>
    <property type="match status" value="1"/>
</dbReference>
<dbReference type="CDD" id="cd00082">
    <property type="entry name" value="HisKA"/>
    <property type="match status" value="1"/>
</dbReference>
<dbReference type="Gene3D" id="2.130.10.10">
    <property type="entry name" value="YVTN repeat-like/Quinoprotein amine dehydrogenase"/>
    <property type="match status" value="3"/>
</dbReference>
<dbReference type="EMBL" id="VEVQ02000006">
    <property type="protein sequence ID" value="NHN26294.1"/>
    <property type="molecule type" value="Genomic_DNA"/>
</dbReference>
<keyword evidence="6" id="KW-0808">Transferase</keyword>
<dbReference type="GO" id="GO:0016301">
    <property type="term" value="F:kinase activity"/>
    <property type="evidence" value="ECO:0007669"/>
    <property type="project" value="UniProtKB-KW"/>
</dbReference>
<dbReference type="Gene3D" id="1.10.287.130">
    <property type="match status" value="1"/>
</dbReference>
<dbReference type="Pfam" id="PF00512">
    <property type="entry name" value="HisKA"/>
    <property type="match status" value="1"/>
</dbReference>
<protein>
    <recommendedName>
        <fullName evidence="2">histidine kinase</fullName>
        <ecNumber evidence="2">2.7.13.3</ecNumber>
    </recommendedName>
</protein>
<gene>
    <name evidence="6" type="ORF">FIA58_011450</name>
</gene>
<evidence type="ECO:0000256" key="3">
    <source>
        <dbReference type="ARBA" id="ARBA00022553"/>
    </source>
</evidence>
<evidence type="ECO:0000256" key="1">
    <source>
        <dbReference type="ARBA" id="ARBA00000085"/>
    </source>
</evidence>
<dbReference type="InterPro" id="IPR036097">
    <property type="entry name" value="HisK_dim/P_sf"/>
</dbReference>
<dbReference type="SMART" id="SM00387">
    <property type="entry name" value="HATPase_c"/>
    <property type="match status" value="1"/>
</dbReference>
<dbReference type="RefSeq" id="WP_140962616.1">
    <property type="nucleotide sequence ID" value="NZ_VEVQ02000006.1"/>
</dbReference>
<dbReference type="Gene3D" id="3.30.565.10">
    <property type="entry name" value="Histidine kinase-like ATPase, C-terminal domain"/>
    <property type="match status" value="1"/>
</dbReference>
<dbReference type="InterPro" id="IPR003594">
    <property type="entry name" value="HATPase_dom"/>
</dbReference>
<feature type="domain" description="Histidine kinase" evidence="5">
    <location>
        <begin position="782"/>
        <end position="997"/>
    </location>
</feature>
<dbReference type="Proteomes" id="UP000817854">
    <property type="component" value="Unassembled WGS sequence"/>
</dbReference>
<feature type="transmembrane region" description="Helical" evidence="4">
    <location>
        <begin position="712"/>
        <end position="730"/>
    </location>
</feature>
<accession>A0ABX0IR31</accession>
<reference evidence="6 7" key="2">
    <citation type="submission" date="2019-05" db="EMBL/GenBank/DDBJ databases">
        <authorList>
            <person name="Lianzixin W."/>
        </authorList>
    </citation>
    <scope>NUCLEOTIDE SEQUENCE [LARGE SCALE GENOMIC DNA]</scope>
    <source>
        <strain evidence="6 7">EC11</strain>
    </source>
</reference>
<proteinExistence type="predicted"/>
<dbReference type="InterPro" id="IPR015943">
    <property type="entry name" value="WD40/YVTN_repeat-like_dom_sf"/>
</dbReference>
<dbReference type="InterPro" id="IPR005467">
    <property type="entry name" value="His_kinase_dom"/>
</dbReference>
<sequence length="997" mass="116755">MNRFYFIFFLFQFGYSQQNFYEKWYSADTEHLPQNSVKSISPDKYGFIWMTTENGLVRFDGEKFKVYNSSNTNTVSNRFLYLSGNIQQDSLSSFTEDYSDNIFITNRKATKLKQKISKELTSEYDNKRFYLNHNNKNRLNFDLLYSKIHDTKGNYYLIEKNKISFFDKKGNTKSEVKHKYSSTNDYFLIKNELICMDPKGNYSLYKDKFLNLDKINIPTNSKIIYNYLSQQYFVCTNKKILLVKKTTNKLYLKTLHEQSNIRNYIPRCAYYDIKNNKLFIGTDNKGLTIITLNKFKVLTNKKNINNNYYSTIPISKNEFITAKGEIYNKDELVIDLKLNTLGNQYGITLDLQKNIWIQNDNKLIRFNKATNYKSHTIINFNLEVATIFCDSKNKIWIGFKNDSNKLAVVATINAYNKKPIPIFLKHIVEPVNFFAETEDHSILMAGKKTIITYNETNNKIKRIPTGKNDVRSIFICKDKNIWICTYSNGFSLLKNDIFYKLPYDTNLFLNSAHCINEDKDGHFWISTNKGLIEVDKKSLLKHLKDNSPIYYHHYDAKNGFLTNEFNGGCQPCNSTLENGYYIYPSLNGLVVFHPEKVNKILPSGDFYINEVETENKTIHFNDTLFTDRVNNRIEVKIDFPYYGNENNIHFEAKLQLGDNDKWTNLFNEKSISYTNLPPGNHTLFIRKLGDFSSKYQVKKITICVPFLYYETLWFKVFIFLLIAGLFIYTVRLRYNYIEKKNQELEQIIDERTNTLIKTVNTLKITKNNLTQEIIQQKKLIGTISHDIKSPLKFLTITAKHLNEKSLFLVDNSIKEETKVMHESANQLYRFVENLIDYSKIFIGHKDMNQQEKKNITWIINEKIKLFKSIAEANAVIITYKDFTTSQVIVNKKILNIIIHNLLDNATKNTVNGTITIEANTTKNKIYISIEDTGTGMPDEIRNYYINLHKNFETDKLAIQNYGFGLHMVLELLRLLKGDLKIYSKENIGTKVVIILDY</sequence>